<dbReference type="GO" id="GO:0006952">
    <property type="term" value="P:defense response"/>
    <property type="evidence" value="ECO:0007669"/>
    <property type="project" value="UniProtKB-KW"/>
</dbReference>
<dbReference type="InterPro" id="IPR002182">
    <property type="entry name" value="NB-ARC"/>
</dbReference>
<feature type="repeat" description="PPR" evidence="5">
    <location>
        <begin position="1349"/>
        <end position="1383"/>
    </location>
</feature>
<evidence type="ECO:0000313" key="10">
    <source>
        <dbReference type="EMBL" id="KAF9671890.1"/>
    </source>
</evidence>
<dbReference type="InterPro" id="IPR011990">
    <property type="entry name" value="TPR-like_helical_dom_sf"/>
</dbReference>
<dbReference type="SUPFAM" id="SSF52058">
    <property type="entry name" value="L domain-like"/>
    <property type="match status" value="1"/>
</dbReference>
<dbReference type="InterPro" id="IPR032675">
    <property type="entry name" value="LRR_dom_sf"/>
</dbReference>
<gene>
    <name evidence="10" type="ORF">SADUNF_Sadunf12G0097500</name>
</gene>
<feature type="repeat" description="PPR" evidence="5">
    <location>
        <begin position="1384"/>
        <end position="1418"/>
    </location>
</feature>
<dbReference type="Gene3D" id="1.25.40.10">
    <property type="entry name" value="Tetratricopeptide repeat domain"/>
    <property type="match status" value="4"/>
</dbReference>
<dbReference type="InterPro" id="IPR041118">
    <property type="entry name" value="Rx_N"/>
</dbReference>
<dbReference type="SUPFAM" id="SSF110849">
    <property type="entry name" value="ParB/Sulfiredoxin"/>
    <property type="match status" value="1"/>
</dbReference>
<feature type="domain" description="NB-ARC" evidence="6">
    <location>
        <begin position="254"/>
        <end position="411"/>
    </location>
</feature>
<dbReference type="Gene3D" id="1.20.5.4130">
    <property type="match status" value="1"/>
</dbReference>
<dbReference type="OrthoDB" id="185373at2759"/>
<dbReference type="GO" id="GO:0043531">
    <property type="term" value="F:ADP binding"/>
    <property type="evidence" value="ECO:0007669"/>
    <property type="project" value="InterPro"/>
</dbReference>
<dbReference type="PROSITE" id="PS51375">
    <property type="entry name" value="PPR"/>
    <property type="match status" value="11"/>
</dbReference>
<dbReference type="Pfam" id="PF01535">
    <property type="entry name" value="PPR"/>
    <property type="match status" value="1"/>
</dbReference>
<dbReference type="Pfam" id="PF13041">
    <property type="entry name" value="PPR_2"/>
    <property type="match status" value="4"/>
</dbReference>
<organism evidence="10 11">
    <name type="scientific">Salix dunnii</name>
    <dbReference type="NCBI Taxonomy" id="1413687"/>
    <lineage>
        <taxon>Eukaryota</taxon>
        <taxon>Viridiplantae</taxon>
        <taxon>Streptophyta</taxon>
        <taxon>Embryophyta</taxon>
        <taxon>Tracheophyta</taxon>
        <taxon>Spermatophyta</taxon>
        <taxon>Magnoliopsida</taxon>
        <taxon>eudicotyledons</taxon>
        <taxon>Gunneridae</taxon>
        <taxon>Pentapetalae</taxon>
        <taxon>rosids</taxon>
        <taxon>fabids</taxon>
        <taxon>Malpighiales</taxon>
        <taxon>Salicaceae</taxon>
        <taxon>Saliceae</taxon>
        <taxon>Salix</taxon>
    </lineage>
</organism>
<keyword evidence="11" id="KW-1185">Reference proteome</keyword>
<dbReference type="PRINTS" id="PR00364">
    <property type="entry name" value="DISEASERSIST"/>
</dbReference>
<feature type="domain" description="Disease resistance N-terminal" evidence="7">
    <location>
        <begin position="80"/>
        <end position="152"/>
    </location>
</feature>
<proteinExistence type="inferred from homology"/>
<feature type="repeat" description="PPR" evidence="5">
    <location>
        <begin position="1244"/>
        <end position="1278"/>
    </location>
</feature>
<dbReference type="GO" id="GO:0051707">
    <property type="term" value="P:response to other organism"/>
    <property type="evidence" value="ECO:0007669"/>
    <property type="project" value="UniProtKB-ARBA"/>
</dbReference>
<sequence length="1561" mass="177703">MHQGAVPGTSSSTQNGGPVILELPLDKIRRPLMRTRANDQHKVKELMDSIKEAGLQVPDQNKSGPSIFRDCKTYKQEKPSAVQEEVNLVGDVKKQAHKLKSNLIDIQSVLEDAERKQVKERAVRVWLDKLKDVCYDMDDVLDEWSYAILTWETGDAKENIHNQQKIRCSFLGSPCFRLNQVVQRRDIALKIKEVSEKVDEITNERARHGLQINRGIDEIQRLISTSLVDELNVCGRDDEKKIIVSKLLTESSREARDVDVISLVGLGGIGKTTLAKLAFNDDEVKAHFEKKIWVCVSEPFDEVRIAKAMLEELEGSTPNLVELQPLLQRAFQCINGKRVLLVLDDVWTEDHRQWEQLKPSLAGCARGSRILVTTRNGVVAKMMETDHRIDIETLSDDACRSIFNKVAFHGRTKDERERLTDIGNKIANKCKGLPLAAKVLGGLMQSKITKEEWEDVLSSELWRLDEVDKNEVEKKIFLPLLLSYYDLPSVVRRCFLYCAMFPKDYEMKKDELVKMWMAQGYLKGTENRDMEVVGEQYFQVLAARSFFQDIEKYGEDYQLKMHDIVHDFAQYMTENECLIVDDNNLGESTMGTSIERVRHLSMMLAGETSFPSSIHRAKGLRSLLINRSGDPWRGAALPDVIKQLTCIRSLNLSQSSIEEIPKEVGKLIHLRHLNLEGCEKLVSLPETMCDLCNLQSLDVSWCRSLKELPGTVGKLVNLRHLHTCYSDVAFMPKGIERLMCLRTLDCFIVCGGGENESKAANLRELKNLDHIGGRLEVRNLQGGGIEDAAEAQLKNKKRLICLELNFDSDINGDILIEVLEPPSDLEILTIGRYGGIVLPNWMMALTRLHELRLFGCENVEVLPPLGRLPNLERILLKRVRVRRLDGGFVGIEEVENANITEGEIARVTAFSKLKSLWIMDLKELEEWDGIERRVGEEDATTTSIFIMPQLQQLEIYSCPLLRALPDYVLATPLQIPKSQLLFYAFMLLVRCTLNHIFIASRIQNGHFRRREKNPSSGDVKKWKSDRVYIDKHGKWRIFDHKKMSRKRCGSLRGQGWKYGSGFVDGIFPVLSPVAHQILNFVRKEVDLNNVWAALDTLPVTHETWDDLINVAVQLRLNKQWDPIALICQWILYKSSFQTDVMCYNLLIDAYGQKYLYKKAEETYADLLQARCIPTEDTYALLIKVYCACGLLEKAEAAFVDMRKYGLPPSAIVYNAYIDGLMKAGNPQRAIEIFQRMKNDGCQPSTDTYTLLINLHGKASQSYMALKLFNEMRSKKCRPDICTYTALVNAFAREGLCEKAEEIFEQMQEDKLEPDVYTYNALMEAYSRAGFPYGAAEIFSLMRHMGCEPDRASYNIMVDAYGRAGLHEDAQAVFNEMKRLGITPTMKSHMLLLCAYSKARNVTKCEEIVNQMSESGLEPDTFVLNSMMHLYGRLGQFEKMEEVLTAMEKGPYEADISTYNILINIYGRAGFFERMEGIFQSLTTKNLKPDVVTWTSRLGAYSRKKLYRKCLEIFEEMIDAGCHPDGGTAKVLLSACSSEDQIEQVTTVIRTMHKGMETALPA</sequence>
<dbReference type="Pfam" id="PF18052">
    <property type="entry name" value="Rx_N"/>
    <property type="match status" value="1"/>
</dbReference>
<keyword evidence="4" id="KW-0611">Plant defense</keyword>
<evidence type="ECO:0000256" key="4">
    <source>
        <dbReference type="ARBA" id="ARBA00022821"/>
    </source>
</evidence>
<dbReference type="Pfam" id="PF00931">
    <property type="entry name" value="NB-ARC"/>
    <property type="match status" value="1"/>
</dbReference>
<comment type="similarity">
    <text evidence="1">Belongs to the PPR family. P subfamily.</text>
</comment>
<evidence type="ECO:0000256" key="3">
    <source>
        <dbReference type="ARBA" id="ARBA00022741"/>
    </source>
</evidence>
<feature type="repeat" description="PPR" evidence="5">
    <location>
        <begin position="1174"/>
        <end position="1208"/>
    </location>
</feature>
<keyword evidence="2" id="KW-0677">Repeat</keyword>
<dbReference type="Proteomes" id="UP000657918">
    <property type="component" value="Unassembled WGS sequence"/>
</dbReference>
<comment type="caution">
    <text evidence="10">The sequence shown here is derived from an EMBL/GenBank/DDBJ whole genome shotgun (WGS) entry which is preliminary data.</text>
</comment>
<dbReference type="InterPro" id="IPR027417">
    <property type="entry name" value="P-loop_NTPase"/>
</dbReference>
<feature type="repeat" description="PPR" evidence="5">
    <location>
        <begin position="1139"/>
        <end position="1173"/>
    </location>
</feature>
<feature type="repeat" description="PPR" evidence="5">
    <location>
        <begin position="1454"/>
        <end position="1488"/>
    </location>
</feature>
<reference evidence="10 11" key="1">
    <citation type="submission" date="2020-10" db="EMBL/GenBank/DDBJ databases">
        <title>Plant Genome Project.</title>
        <authorList>
            <person name="Zhang R.-G."/>
        </authorList>
    </citation>
    <scope>NUCLEOTIDE SEQUENCE [LARGE SCALE GENOMIC DNA]</scope>
    <source>
        <strain evidence="10">FAFU-HL-1</strain>
        <tissue evidence="10">Leaf</tissue>
    </source>
</reference>
<name>A0A835JRW5_9ROSI</name>
<dbReference type="Pfam" id="PF12854">
    <property type="entry name" value="PPR_1"/>
    <property type="match status" value="1"/>
</dbReference>
<feature type="repeat" description="PPR" evidence="5">
    <location>
        <begin position="1489"/>
        <end position="1523"/>
    </location>
</feature>
<dbReference type="EMBL" id="JADGMS010000012">
    <property type="protein sequence ID" value="KAF9671890.1"/>
    <property type="molecule type" value="Genomic_DNA"/>
</dbReference>
<feature type="domain" description="Disease resistance protein winged helix" evidence="8">
    <location>
        <begin position="500"/>
        <end position="569"/>
    </location>
</feature>
<evidence type="ECO:0000256" key="1">
    <source>
        <dbReference type="ARBA" id="ARBA00007626"/>
    </source>
</evidence>
<dbReference type="Gene3D" id="1.10.8.430">
    <property type="entry name" value="Helical domain of apoptotic protease-activating factors"/>
    <property type="match status" value="1"/>
</dbReference>
<evidence type="ECO:0000313" key="11">
    <source>
        <dbReference type="Proteomes" id="UP000657918"/>
    </source>
</evidence>
<evidence type="ECO:0000259" key="6">
    <source>
        <dbReference type="Pfam" id="PF00931"/>
    </source>
</evidence>
<dbReference type="Gene3D" id="1.10.10.10">
    <property type="entry name" value="Winged helix-like DNA-binding domain superfamily/Winged helix DNA-binding domain"/>
    <property type="match status" value="1"/>
</dbReference>
<protein>
    <submittedName>
        <fullName evidence="10">Uncharacterized protein</fullName>
    </submittedName>
</protein>
<keyword evidence="3" id="KW-0547">Nucleotide-binding</keyword>
<dbReference type="PANTHER" id="PTHR47447">
    <property type="entry name" value="OS03G0856100 PROTEIN"/>
    <property type="match status" value="1"/>
</dbReference>
<evidence type="ECO:0000259" key="8">
    <source>
        <dbReference type="Pfam" id="PF23559"/>
    </source>
</evidence>
<dbReference type="SUPFAM" id="SSF52540">
    <property type="entry name" value="P-loop containing nucleoside triphosphate hydrolases"/>
    <property type="match status" value="1"/>
</dbReference>
<accession>A0A835JRW5</accession>
<dbReference type="Gene3D" id="3.80.10.10">
    <property type="entry name" value="Ribonuclease Inhibitor"/>
    <property type="match status" value="1"/>
</dbReference>
<dbReference type="FunFam" id="1.10.10.10:FF:000322">
    <property type="entry name" value="Probable disease resistance protein At1g63360"/>
    <property type="match status" value="1"/>
</dbReference>
<dbReference type="InterPro" id="IPR038005">
    <property type="entry name" value="RX-like_CC"/>
</dbReference>
<dbReference type="InterPro" id="IPR036086">
    <property type="entry name" value="ParB/Sulfiredoxin_sf"/>
</dbReference>
<evidence type="ECO:0000256" key="5">
    <source>
        <dbReference type="PROSITE-ProRule" id="PRU00708"/>
    </source>
</evidence>
<dbReference type="PANTHER" id="PTHR47447:SF17">
    <property type="entry name" value="OS12G0638900 PROTEIN"/>
    <property type="match status" value="1"/>
</dbReference>
<evidence type="ECO:0000256" key="2">
    <source>
        <dbReference type="ARBA" id="ARBA00022737"/>
    </source>
</evidence>
<feature type="repeat" description="PPR" evidence="5">
    <location>
        <begin position="1279"/>
        <end position="1313"/>
    </location>
</feature>
<dbReference type="Pfam" id="PF13812">
    <property type="entry name" value="PPR_3"/>
    <property type="match status" value="1"/>
</dbReference>
<dbReference type="InterPro" id="IPR036388">
    <property type="entry name" value="WH-like_DNA-bd_sf"/>
</dbReference>
<feature type="repeat" description="PPR" evidence="5">
    <location>
        <begin position="1314"/>
        <end position="1348"/>
    </location>
</feature>
<dbReference type="InterPro" id="IPR058922">
    <property type="entry name" value="WHD_DRP"/>
</dbReference>
<dbReference type="Pfam" id="PF25019">
    <property type="entry name" value="LRR_R13L1-DRL21"/>
    <property type="match status" value="1"/>
</dbReference>
<dbReference type="InterPro" id="IPR056789">
    <property type="entry name" value="LRR_R13L1-DRL21"/>
</dbReference>
<feature type="repeat" description="PPR" evidence="5">
    <location>
        <begin position="1419"/>
        <end position="1453"/>
    </location>
</feature>
<feature type="domain" description="R13L1/DRL21-like LRR repeat region" evidence="9">
    <location>
        <begin position="762"/>
        <end position="877"/>
    </location>
</feature>
<feature type="repeat" description="PPR" evidence="5">
    <location>
        <begin position="1209"/>
        <end position="1243"/>
    </location>
</feature>
<dbReference type="NCBIfam" id="TIGR00756">
    <property type="entry name" value="PPR"/>
    <property type="match status" value="10"/>
</dbReference>
<evidence type="ECO:0000259" key="7">
    <source>
        <dbReference type="Pfam" id="PF18052"/>
    </source>
</evidence>
<dbReference type="InterPro" id="IPR002885">
    <property type="entry name" value="PPR_rpt"/>
</dbReference>
<dbReference type="Pfam" id="PF23559">
    <property type="entry name" value="WHD_DRP"/>
    <property type="match status" value="1"/>
</dbReference>
<evidence type="ECO:0000259" key="9">
    <source>
        <dbReference type="Pfam" id="PF25019"/>
    </source>
</evidence>
<dbReference type="CDD" id="cd14798">
    <property type="entry name" value="RX-CC_like"/>
    <property type="match status" value="1"/>
</dbReference>
<dbReference type="InterPro" id="IPR042197">
    <property type="entry name" value="Apaf_helical"/>
</dbReference>
<dbReference type="Gene3D" id="3.40.50.300">
    <property type="entry name" value="P-loop containing nucleotide triphosphate hydrolases"/>
    <property type="match status" value="1"/>
</dbReference>